<comment type="caution">
    <text evidence="6">The sequence shown here is derived from an EMBL/GenBank/DDBJ whole genome shotgun (WGS) entry which is preliminary data.</text>
</comment>
<evidence type="ECO:0000256" key="5">
    <source>
        <dbReference type="SAM" id="Phobius"/>
    </source>
</evidence>
<evidence type="ECO:0000313" key="6">
    <source>
        <dbReference type="EMBL" id="MDQ0345838.1"/>
    </source>
</evidence>
<feature type="transmembrane region" description="Helical" evidence="5">
    <location>
        <begin position="104"/>
        <end position="123"/>
    </location>
</feature>
<gene>
    <name evidence="6" type="ORF">J2S76_000239</name>
</gene>
<keyword evidence="3 5" id="KW-1133">Transmembrane helix</keyword>
<reference evidence="6 7" key="1">
    <citation type="submission" date="2023-07" db="EMBL/GenBank/DDBJ databases">
        <title>Genomic Encyclopedia of Type Strains, Phase IV (KMG-IV): sequencing the most valuable type-strain genomes for metagenomic binning, comparative biology and taxonomic classification.</title>
        <authorList>
            <person name="Goeker M."/>
        </authorList>
    </citation>
    <scope>NUCLEOTIDE SEQUENCE [LARGE SCALE GENOMIC DNA]</scope>
    <source>
        <strain evidence="6 7">DSM 1277</strain>
    </source>
</reference>
<organism evidence="6 7">
    <name type="scientific">Ancylobacter vacuolatus</name>
    <dbReference type="NCBI Taxonomy" id="223389"/>
    <lineage>
        <taxon>Bacteria</taxon>
        <taxon>Pseudomonadati</taxon>
        <taxon>Pseudomonadota</taxon>
        <taxon>Alphaproteobacteria</taxon>
        <taxon>Hyphomicrobiales</taxon>
        <taxon>Xanthobacteraceae</taxon>
        <taxon>Ancylobacter</taxon>
    </lineage>
</organism>
<sequence>MSWRNIVFASRLAAAAIAALAIAYWLELQEPQWAILTVYLLTQSSTGAALAKGSFRFLGTIAASAYALTAVKLFSQDPLLLVGSAMVWVFACYYGAARASNFTAYGFMLAGFTGLLVTFQGAANPGGAWLVAVDRVSEISIGIACATLAGALVLPDHAGTQLRGLMASTFRALADHCALSLRAATGGQALIDERRTILPQLVKFDALRSYTRFEAPEMRADAAAMDEVTREFLAVLAAARGLHLRLAALQEGGTALPEPLTAALEPTILALGRIGADPAMPGDPARVRADLTGVRRQLAGLARSIQGMSDGLPLGARADAILVCRQATGMLRDLSLLLLAQQAVFRHSRQRSTPRHAAAASSHPTALLQGTRAALALMIFCAFWHATQWDQGIAGITGLALMNYQCVNTDDPARLGWPYLRAVVAACFCAYFTIAFIYPWLEGFQTLAAFLFLVLLPAGLLIGTPGYARSAGTFTIFYVAAAATGNVFTPDPLTFANFCFGLVFGMFVCLMVARLVPATARGPRRRAVRHTLCVLLPQAANGERAPSQVAREITHLLGALLPQLSLARAGHDRLLRGLLACASSARELGRLRQVATDPSLPEPARRAIEGGLQRLAALFAAWPSSAPSEAAPSGTVPPDAARDALAGMWLALEADDCRPGSRAAGLVVEAATCLRFLEDRLMRDHAFRDFASLDGRLL</sequence>
<dbReference type="Proteomes" id="UP001238467">
    <property type="component" value="Unassembled WGS sequence"/>
</dbReference>
<feature type="transmembrane region" description="Helical" evidence="5">
    <location>
        <begin position="495"/>
        <end position="516"/>
    </location>
</feature>
<evidence type="ECO:0000256" key="1">
    <source>
        <dbReference type="ARBA" id="ARBA00004141"/>
    </source>
</evidence>
<keyword evidence="2 5" id="KW-0812">Transmembrane</keyword>
<dbReference type="RefSeq" id="WP_307056761.1">
    <property type="nucleotide sequence ID" value="NZ_JAUSUH010000001.1"/>
</dbReference>
<dbReference type="PANTHER" id="PTHR31086">
    <property type="entry name" value="ALUMINUM-ACTIVATED MALATE TRANSPORTER 10"/>
    <property type="match status" value="1"/>
</dbReference>
<dbReference type="EMBL" id="JAUSUH010000001">
    <property type="protein sequence ID" value="MDQ0345838.1"/>
    <property type="molecule type" value="Genomic_DNA"/>
</dbReference>
<comment type="subcellular location">
    <subcellularLocation>
        <location evidence="1">Membrane</location>
        <topology evidence="1">Multi-pass membrane protein</topology>
    </subcellularLocation>
</comment>
<protein>
    <submittedName>
        <fullName evidence="6">Membrane protein YccC</fullName>
    </submittedName>
</protein>
<feature type="transmembrane region" description="Helical" evidence="5">
    <location>
        <begin position="447"/>
        <end position="464"/>
    </location>
</feature>
<evidence type="ECO:0000256" key="3">
    <source>
        <dbReference type="ARBA" id="ARBA00022989"/>
    </source>
</evidence>
<feature type="transmembrane region" description="Helical" evidence="5">
    <location>
        <begin position="471"/>
        <end position="489"/>
    </location>
</feature>
<feature type="transmembrane region" description="Helical" evidence="5">
    <location>
        <begin position="7"/>
        <end position="26"/>
    </location>
</feature>
<evidence type="ECO:0000313" key="7">
    <source>
        <dbReference type="Proteomes" id="UP001238467"/>
    </source>
</evidence>
<accession>A0ABU0DBX1</accession>
<feature type="transmembrane region" description="Helical" evidence="5">
    <location>
        <begin position="135"/>
        <end position="154"/>
    </location>
</feature>
<feature type="transmembrane region" description="Helical" evidence="5">
    <location>
        <begin position="419"/>
        <end position="441"/>
    </location>
</feature>
<dbReference type="InterPro" id="IPR006726">
    <property type="entry name" value="PHBA_efflux_AaeB/fusaric-R"/>
</dbReference>
<keyword evidence="4 5" id="KW-0472">Membrane</keyword>
<evidence type="ECO:0000256" key="2">
    <source>
        <dbReference type="ARBA" id="ARBA00022692"/>
    </source>
</evidence>
<name>A0ABU0DBX1_9HYPH</name>
<keyword evidence="7" id="KW-1185">Reference proteome</keyword>
<dbReference type="Pfam" id="PF04632">
    <property type="entry name" value="FUSC"/>
    <property type="match status" value="1"/>
</dbReference>
<proteinExistence type="predicted"/>
<feature type="transmembrane region" description="Helical" evidence="5">
    <location>
        <begin position="80"/>
        <end position="97"/>
    </location>
</feature>
<evidence type="ECO:0000256" key="4">
    <source>
        <dbReference type="ARBA" id="ARBA00023136"/>
    </source>
</evidence>